<feature type="disulfide bond" evidence="6">
    <location>
        <begin position="424"/>
        <end position="432"/>
    </location>
</feature>
<evidence type="ECO:0000313" key="8">
    <source>
        <dbReference type="EMBL" id="KAF7558095.1"/>
    </source>
</evidence>
<dbReference type="InterPro" id="IPR016274">
    <property type="entry name" value="Histidine_acid_Pase_euk"/>
</dbReference>
<dbReference type="EC" id="3.1.3.8" evidence="2"/>
<dbReference type="GO" id="GO:0003993">
    <property type="term" value="F:acid phosphatase activity"/>
    <property type="evidence" value="ECO:0007669"/>
    <property type="project" value="TreeGrafter"/>
</dbReference>
<feature type="active site" description="Nucleophile" evidence="5">
    <location>
        <position position="79"/>
    </location>
</feature>
<dbReference type="InterPro" id="IPR000560">
    <property type="entry name" value="His_Pase_clade-2"/>
</dbReference>
<feature type="signal peptide" evidence="7">
    <location>
        <begin position="1"/>
        <end position="19"/>
    </location>
</feature>
<protein>
    <recommendedName>
        <fullName evidence="2">3-phytase</fullName>
        <ecNumber evidence="2">3.1.3.8</ecNumber>
    </recommendedName>
</protein>
<dbReference type="AlphaFoldDB" id="A0A9P5HHC3"/>
<evidence type="ECO:0000313" key="9">
    <source>
        <dbReference type="Proteomes" id="UP000722485"/>
    </source>
</evidence>
<comment type="caution">
    <text evidence="8">The sequence shown here is derived from an EMBL/GenBank/DDBJ whole genome shotgun (WGS) entry which is preliminary data.</text>
</comment>
<evidence type="ECO:0000256" key="1">
    <source>
        <dbReference type="ARBA" id="ARBA00005375"/>
    </source>
</evidence>
<dbReference type="InterPro" id="IPR029033">
    <property type="entry name" value="His_PPase_superfam"/>
</dbReference>
<keyword evidence="9" id="KW-1185">Reference proteome</keyword>
<evidence type="ECO:0000256" key="4">
    <source>
        <dbReference type="ARBA" id="ARBA00023180"/>
    </source>
</evidence>
<dbReference type="PANTHER" id="PTHR20963:SF23">
    <property type="entry name" value="3-PHYTASE"/>
    <property type="match status" value="1"/>
</dbReference>
<dbReference type="SUPFAM" id="SSF53254">
    <property type="entry name" value="Phosphoglycerate mutase-like"/>
    <property type="match status" value="1"/>
</dbReference>
<evidence type="ECO:0000256" key="7">
    <source>
        <dbReference type="SAM" id="SignalP"/>
    </source>
</evidence>
<dbReference type="Proteomes" id="UP000722485">
    <property type="component" value="Unassembled WGS sequence"/>
</dbReference>
<reference evidence="8" key="1">
    <citation type="submission" date="2020-03" db="EMBL/GenBank/DDBJ databases">
        <title>Draft Genome Sequence of Cylindrodendrum hubeiense.</title>
        <authorList>
            <person name="Buettner E."/>
            <person name="Kellner H."/>
        </authorList>
    </citation>
    <scope>NUCLEOTIDE SEQUENCE</scope>
    <source>
        <strain evidence="8">IHI 201604</strain>
    </source>
</reference>
<keyword evidence="4" id="KW-0325">Glycoprotein</keyword>
<evidence type="ECO:0000256" key="2">
    <source>
        <dbReference type="ARBA" id="ARBA00012632"/>
    </source>
</evidence>
<dbReference type="PANTHER" id="PTHR20963">
    <property type="entry name" value="MULTIPLE INOSITOL POLYPHOSPHATE PHOSPHATASE-RELATED"/>
    <property type="match status" value="1"/>
</dbReference>
<feature type="active site" description="Proton donor" evidence="5">
    <location>
        <position position="350"/>
    </location>
</feature>
<proteinExistence type="inferred from homology"/>
<dbReference type="PIRSF" id="PIRSF000894">
    <property type="entry name" value="Acid_phosphatase"/>
    <property type="match status" value="1"/>
</dbReference>
<organism evidence="8 9">
    <name type="scientific">Cylindrodendrum hubeiense</name>
    <dbReference type="NCBI Taxonomy" id="595255"/>
    <lineage>
        <taxon>Eukaryota</taxon>
        <taxon>Fungi</taxon>
        <taxon>Dikarya</taxon>
        <taxon>Ascomycota</taxon>
        <taxon>Pezizomycotina</taxon>
        <taxon>Sordariomycetes</taxon>
        <taxon>Hypocreomycetidae</taxon>
        <taxon>Hypocreales</taxon>
        <taxon>Nectriaceae</taxon>
        <taxon>Cylindrodendrum</taxon>
    </lineage>
</organism>
<feature type="disulfide bond" evidence="6">
    <location>
        <begin position="68"/>
        <end position="399"/>
    </location>
</feature>
<accession>A0A9P5HHC3</accession>
<dbReference type="GO" id="GO:0009277">
    <property type="term" value="C:fungal-type cell wall"/>
    <property type="evidence" value="ECO:0007669"/>
    <property type="project" value="TreeGrafter"/>
</dbReference>
<keyword evidence="6" id="KW-1015">Disulfide bond</keyword>
<dbReference type="InterPro" id="IPR033379">
    <property type="entry name" value="Acid_Pase_AS"/>
</dbReference>
<evidence type="ECO:0000256" key="3">
    <source>
        <dbReference type="ARBA" id="ARBA00022801"/>
    </source>
</evidence>
<gene>
    <name evidence="8" type="ORF">G7Z17_g27</name>
</gene>
<dbReference type="Gene3D" id="3.40.50.1240">
    <property type="entry name" value="Phosphoglycerate mutase-like"/>
    <property type="match status" value="1"/>
</dbReference>
<comment type="similarity">
    <text evidence="1">Belongs to the histidine acid phosphatase family.</text>
</comment>
<evidence type="ECO:0000256" key="6">
    <source>
        <dbReference type="PIRSR" id="PIRSR000894-2"/>
    </source>
</evidence>
<name>A0A9P5HHC3_9HYPO</name>
<feature type="chain" id="PRO_5040139409" description="3-phytase" evidence="7">
    <location>
        <begin position="20"/>
        <end position="485"/>
    </location>
</feature>
<dbReference type="Pfam" id="PF00328">
    <property type="entry name" value="His_Phos_2"/>
    <property type="match status" value="1"/>
</dbReference>
<dbReference type="EMBL" id="JAANBB010000001">
    <property type="protein sequence ID" value="KAF7558095.1"/>
    <property type="molecule type" value="Genomic_DNA"/>
</dbReference>
<dbReference type="CDD" id="cd07061">
    <property type="entry name" value="HP_HAP_like"/>
    <property type="match status" value="1"/>
</dbReference>
<keyword evidence="3" id="KW-0378">Hydrolase</keyword>
<evidence type="ECO:0000256" key="5">
    <source>
        <dbReference type="PIRSR" id="PIRSR000894-1"/>
    </source>
</evidence>
<sequence length="485" mass="53221">MVLISVVAAASLFSGSAVASQQFLAPLRDIVSWSGTNAKAPLEWLGANSPWFPGPNVNKISSDVPAQCTIDQAAYVSRHGSRYPDSGAYSEWKEMKSRFGVYEYTAKGALSFLPNWNPVLTRPDIQIAMQSPTGYKEAMDMGYQLRTRYPQLYQEGDEFYVWANNYTRVLQTAENFVRGFIGTNSTLLGKVVSVTSKGLTSAIGNSLAPSDMCPLFSDNSGSTQTAVWNAIWQPKVQKRLQKLIKGNLTLTLSDVNLFPYLCGFESQITGQLSPFCNINTDEELKQYEYSNDLRYYYGVGPGSGLPQKMMTPFLQSLVKLLIEGPGVEGTAADGISTFDVPGLLMSFLNDGQLTELVSASGVFDKQKALDPKKKDDGRLWIGSHYVSMRGTIAFERLNCATSSSKNSTYVRIRLNDQVYPVPSCQDGPGKSCLLSKYAKYVSDKYAKQGDWVDNCNVTLAGAPTKVEGASFFTDLAQPHITLVSL</sequence>
<dbReference type="PROSITE" id="PS00616">
    <property type="entry name" value="HIS_ACID_PHOSPHAT_1"/>
    <property type="match status" value="1"/>
</dbReference>
<dbReference type="GO" id="GO:0016158">
    <property type="term" value="F:inositol hexakisphosphate 3-phosphatase activity"/>
    <property type="evidence" value="ECO:0007669"/>
    <property type="project" value="UniProtKB-EC"/>
</dbReference>
<dbReference type="OrthoDB" id="6509975at2759"/>
<keyword evidence="7" id="KW-0732">Signal</keyword>
<feature type="disulfide bond" evidence="6">
    <location>
        <begin position="262"/>
        <end position="276"/>
    </location>
</feature>